<dbReference type="PROSITE" id="PS50893">
    <property type="entry name" value="ABC_TRANSPORTER_2"/>
    <property type="match status" value="1"/>
</dbReference>
<dbReference type="PROSITE" id="PS00211">
    <property type="entry name" value="ABC_TRANSPORTER_1"/>
    <property type="match status" value="1"/>
</dbReference>
<keyword evidence="4 6" id="KW-0067">ATP-binding</keyword>
<dbReference type="Proteomes" id="UP000885759">
    <property type="component" value="Unassembled WGS sequence"/>
</dbReference>
<dbReference type="InterPro" id="IPR003439">
    <property type="entry name" value="ABC_transporter-like_ATP-bd"/>
</dbReference>
<accession>A0A7C4ZEA3</accession>
<dbReference type="InterPro" id="IPR015856">
    <property type="entry name" value="ABC_transpr_CbiO/EcfA_su"/>
</dbReference>
<dbReference type="SMART" id="SM00382">
    <property type="entry name" value="AAA"/>
    <property type="match status" value="1"/>
</dbReference>
<keyword evidence="2" id="KW-0813">Transport</keyword>
<dbReference type="InterPro" id="IPR003593">
    <property type="entry name" value="AAA+_ATPase"/>
</dbReference>
<dbReference type="PANTHER" id="PTHR42711">
    <property type="entry name" value="ABC TRANSPORTER ATP-BINDING PROTEIN"/>
    <property type="match status" value="1"/>
</dbReference>
<dbReference type="EMBL" id="DRPZ01000239">
    <property type="protein sequence ID" value="HGY10272.1"/>
    <property type="molecule type" value="Genomic_DNA"/>
</dbReference>
<dbReference type="GO" id="GO:0016020">
    <property type="term" value="C:membrane"/>
    <property type="evidence" value="ECO:0007669"/>
    <property type="project" value="InterPro"/>
</dbReference>
<dbReference type="InterPro" id="IPR027417">
    <property type="entry name" value="P-loop_NTPase"/>
</dbReference>
<evidence type="ECO:0000256" key="4">
    <source>
        <dbReference type="ARBA" id="ARBA00022840"/>
    </source>
</evidence>
<dbReference type="PANTHER" id="PTHR42711:SF5">
    <property type="entry name" value="ABC TRANSPORTER ATP-BINDING PROTEIN NATA"/>
    <property type="match status" value="1"/>
</dbReference>
<dbReference type="GO" id="GO:0005524">
    <property type="term" value="F:ATP binding"/>
    <property type="evidence" value="ECO:0007669"/>
    <property type="project" value="UniProtKB-KW"/>
</dbReference>
<dbReference type="AlphaFoldDB" id="A0A7C4ZEA3"/>
<reference evidence="6" key="1">
    <citation type="journal article" date="2020" name="mSystems">
        <title>Genome- and Community-Level Interaction Insights into Carbon Utilization and Element Cycling Functions of Hydrothermarchaeota in Hydrothermal Sediment.</title>
        <authorList>
            <person name="Zhou Z."/>
            <person name="Liu Y."/>
            <person name="Xu W."/>
            <person name="Pan J."/>
            <person name="Luo Z.H."/>
            <person name="Li M."/>
        </authorList>
    </citation>
    <scope>NUCLEOTIDE SEQUENCE [LARGE SCALE GENOMIC DNA]</scope>
    <source>
        <strain evidence="6">HyVt-570</strain>
    </source>
</reference>
<evidence type="ECO:0000256" key="2">
    <source>
        <dbReference type="ARBA" id="ARBA00022448"/>
    </source>
</evidence>
<proteinExistence type="inferred from homology"/>
<sequence>MIQAQGRLALVVEVTNVVKHRAWRHPVALSIEKGEHVAIVGRNGSGKSTLLQTMIGVLRPDAGRVRLLGRDPYRSPQVRRRVAVAFQDISLDSSYPVRRTLGLHAALFRVPRKRMDELVDRFEVPLDTMPFHLSGGQQKRAELVKALMQDAGVYFFDEPTAGLDRSGIELLESERKRLRDRGATVVIVTHDRELLTGVDRVVDFDELKERSALMAGDVQKLELELNTWKPELDAKIKAIRSVIGYEVEPNPEVLQRLGIPPELFKGVVFVEDDVADAGSPEAGASRGVPISTDALFERCRLRLETSDNKGVLPELLKLLVEHDVQVLGVSEGA</sequence>
<evidence type="ECO:0000256" key="3">
    <source>
        <dbReference type="ARBA" id="ARBA00022741"/>
    </source>
</evidence>
<keyword evidence="3" id="KW-0547">Nucleotide-binding</keyword>
<protein>
    <submittedName>
        <fullName evidence="6">ABC transporter ATP-binding protein</fullName>
    </submittedName>
</protein>
<evidence type="ECO:0000313" key="6">
    <source>
        <dbReference type="EMBL" id="HGY10272.1"/>
    </source>
</evidence>
<dbReference type="Pfam" id="PF00005">
    <property type="entry name" value="ABC_tran"/>
    <property type="match status" value="1"/>
</dbReference>
<comment type="caution">
    <text evidence="6">The sequence shown here is derived from an EMBL/GenBank/DDBJ whole genome shotgun (WGS) entry which is preliminary data.</text>
</comment>
<name>A0A7C4ZEA3_9DEIN</name>
<dbReference type="GO" id="GO:0055085">
    <property type="term" value="P:transmembrane transport"/>
    <property type="evidence" value="ECO:0007669"/>
    <property type="project" value="InterPro"/>
</dbReference>
<evidence type="ECO:0000256" key="1">
    <source>
        <dbReference type="ARBA" id="ARBA00005417"/>
    </source>
</evidence>
<feature type="domain" description="ABC transporter" evidence="5">
    <location>
        <begin position="9"/>
        <end position="234"/>
    </location>
</feature>
<dbReference type="GO" id="GO:0016887">
    <property type="term" value="F:ATP hydrolysis activity"/>
    <property type="evidence" value="ECO:0007669"/>
    <property type="project" value="InterPro"/>
</dbReference>
<evidence type="ECO:0000259" key="5">
    <source>
        <dbReference type="PROSITE" id="PS50893"/>
    </source>
</evidence>
<gene>
    <name evidence="6" type="ORF">ENK37_09545</name>
</gene>
<dbReference type="InterPro" id="IPR050763">
    <property type="entry name" value="ABC_transporter_ATP-binding"/>
</dbReference>
<dbReference type="SUPFAM" id="SSF52540">
    <property type="entry name" value="P-loop containing nucleoside triphosphate hydrolases"/>
    <property type="match status" value="1"/>
</dbReference>
<organism evidence="6">
    <name type="scientific">Oceanithermus profundus</name>
    <dbReference type="NCBI Taxonomy" id="187137"/>
    <lineage>
        <taxon>Bacteria</taxon>
        <taxon>Thermotogati</taxon>
        <taxon>Deinococcota</taxon>
        <taxon>Deinococci</taxon>
        <taxon>Thermales</taxon>
        <taxon>Thermaceae</taxon>
        <taxon>Oceanithermus</taxon>
    </lineage>
</organism>
<dbReference type="InterPro" id="IPR017871">
    <property type="entry name" value="ABC_transporter-like_CS"/>
</dbReference>
<dbReference type="Gene3D" id="3.40.50.300">
    <property type="entry name" value="P-loop containing nucleotide triphosphate hydrolases"/>
    <property type="match status" value="1"/>
</dbReference>
<dbReference type="CDD" id="cd03225">
    <property type="entry name" value="ABC_cobalt_CbiO_domain1"/>
    <property type="match status" value="1"/>
</dbReference>
<comment type="similarity">
    <text evidence="1">Belongs to the ABC transporter superfamily.</text>
</comment>